<dbReference type="FunFam" id="3.30.465.10:FF:000021">
    <property type="entry name" value="Cytokinin dehydrogenase 1"/>
    <property type="match status" value="1"/>
</dbReference>
<dbReference type="PANTHER" id="PTHR13878">
    <property type="entry name" value="GULONOLACTONE OXIDASE"/>
    <property type="match status" value="1"/>
</dbReference>
<dbReference type="InterPro" id="IPR016167">
    <property type="entry name" value="FAD-bd_PCMH_sub1"/>
</dbReference>
<evidence type="ECO:0000313" key="12">
    <source>
        <dbReference type="EMBL" id="KAJ0964468.1"/>
    </source>
</evidence>
<keyword evidence="7" id="KW-0560">Oxidoreductase</keyword>
<dbReference type="InterPro" id="IPR050432">
    <property type="entry name" value="FAD-linked_Oxidoreductases_BP"/>
</dbReference>
<dbReference type="GO" id="GO:0071949">
    <property type="term" value="F:FAD binding"/>
    <property type="evidence" value="ECO:0007669"/>
    <property type="project" value="InterPro"/>
</dbReference>
<feature type="signal peptide" evidence="10">
    <location>
        <begin position="1"/>
        <end position="23"/>
    </location>
</feature>
<dbReference type="InterPro" id="IPR016170">
    <property type="entry name" value="Cytok_DH_C_sf"/>
</dbReference>
<dbReference type="InterPro" id="IPR016169">
    <property type="entry name" value="FAD-bd_PCMH_sub2"/>
</dbReference>
<dbReference type="EC" id="1.5.99.12" evidence="3"/>
<keyword evidence="4" id="KW-0285">Flavoprotein</keyword>
<dbReference type="InterPro" id="IPR016164">
    <property type="entry name" value="FAD-linked_Oxase-like_C"/>
</dbReference>
<dbReference type="GO" id="GO:0019139">
    <property type="term" value="F:cytokinin dehydrogenase activity"/>
    <property type="evidence" value="ECO:0007669"/>
    <property type="project" value="UniProtKB-EC"/>
</dbReference>
<dbReference type="Pfam" id="PF01565">
    <property type="entry name" value="FAD_binding_4"/>
    <property type="match status" value="1"/>
</dbReference>
<comment type="catalytic activity">
    <reaction evidence="9">
        <text>N(6)-dimethylallyladenine + A + H2O = 3-methyl-2-butenal + adenine + AH2</text>
        <dbReference type="Rhea" id="RHEA:13625"/>
        <dbReference type="ChEBI" id="CHEBI:13193"/>
        <dbReference type="ChEBI" id="CHEBI:15377"/>
        <dbReference type="ChEBI" id="CHEBI:15825"/>
        <dbReference type="ChEBI" id="CHEBI:16708"/>
        <dbReference type="ChEBI" id="CHEBI:17499"/>
        <dbReference type="ChEBI" id="CHEBI:17660"/>
        <dbReference type="EC" id="1.5.99.12"/>
    </reaction>
</comment>
<feature type="chain" id="PRO_5038570571" description="cytokinin dehydrogenase" evidence="10">
    <location>
        <begin position="24"/>
        <end position="426"/>
    </location>
</feature>
<dbReference type="SUPFAM" id="SSF55103">
    <property type="entry name" value="FAD-linked oxidases, C-terminal domain"/>
    <property type="match status" value="1"/>
</dbReference>
<dbReference type="InterPro" id="IPR015345">
    <property type="entry name" value="Cytokinin_DH_FAD/cytokin-bd"/>
</dbReference>
<evidence type="ECO:0000256" key="8">
    <source>
        <dbReference type="ARBA" id="ARBA00023180"/>
    </source>
</evidence>
<dbReference type="InterPro" id="IPR036318">
    <property type="entry name" value="FAD-bd_PCMH-like_sf"/>
</dbReference>
<reference evidence="12" key="2">
    <citation type="journal article" date="2022" name="Hortic Res">
        <title>The genome of Dioscorea zingiberensis sheds light on the biosynthesis, origin and evolution of the medicinally important diosgenin saponins.</title>
        <authorList>
            <person name="Li Y."/>
            <person name="Tan C."/>
            <person name="Li Z."/>
            <person name="Guo J."/>
            <person name="Li S."/>
            <person name="Chen X."/>
            <person name="Wang C."/>
            <person name="Dai X."/>
            <person name="Yang H."/>
            <person name="Song W."/>
            <person name="Hou L."/>
            <person name="Xu J."/>
            <person name="Tong Z."/>
            <person name="Xu A."/>
            <person name="Yuan X."/>
            <person name="Wang W."/>
            <person name="Yang Q."/>
            <person name="Chen L."/>
            <person name="Sun Z."/>
            <person name="Wang K."/>
            <person name="Pan B."/>
            <person name="Chen J."/>
            <person name="Bao Y."/>
            <person name="Liu F."/>
            <person name="Qi X."/>
            <person name="Gang D.R."/>
            <person name="Wen J."/>
            <person name="Li J."/>
        </authorList>
    </citation>
    <scope>NUCLEOTIDE SEQUENCE</scope>
    <source>
        <strain evidence="12">Dzin_1.0</strain>
    </source>
</reference>
<dbReference type="InterPro" id="IPR006093">
    <property type="entry name" value="Oxy_OxRdtase_FAD_BS"/>
</dbReference>
<comment type="similarity">
    <text evidence="2">Belongs to the oxygen-dependent FAD-linked oxidoreductase family.</text>
</comment>
<evidence type="ECO:0000256" key="2">
    <source>
        <dbReference type="ARBA" id="ARBA00005466"/>
    </source>
</evidence>
<evidence type="ECO:0000256" key="6">
    <source>
        <dbReference type="ARBA" id="ARBA00022827"/>
    </source>
</evidence>
<sequence>MASLKSSFSLLIFILSTLVFILAQLHTYNPPPELLNSLDIATKLTSNSTTIALASKDFGGLTEASPAGVFLPSSISDIVKLVRFSYESPASFTIAARGCGHSTRGQALAPGGVVVDMRSISKTSTGEKIRVFKNEMYVDAGGEQLWIDVLHETLKHGLAPRSWTDYLYLTVGGTLSNAGVSGQTFLHGPQISNVHELDVVTGKGEMITCSEKQNSDLFFAVLGGLGQFGIITRARIAVEPAPERVRWVRLIYSNFSDFTRDQEWLITMDQKKKKGFQYIEGSLLMDQRIGSSWRSSFFSGGDMEKISGLGGEKQEGPIYCLEGSMYYNMVTASMVDQELELLLQELSFLPGFSFTNDVSYLDFLDRVHHGELKLRSKGLWDVPHPWLNIFVPKSRIQDFNLGVFTGILKNNSSMGPILIYPINKNK</sequence>
<dbReference type="Gene3D" id="3.40.462.10">
    <property type="entry name" value="FAD-linked oxidases, C-terminal domain"/>
    <property type="match status" value="1"/>
</dbReference>
<keyword evidence="6" id="KW-0274">FAD</keyword>
<evidence type="ECO:0000256" key="7">
    <source>
        <dbReference type="ARBA" id="ARBA00023002"/>
    </source>
</evidence>
<gene>
    <name evidence="12" type="ORF">J5N97_025606</name>
</gene>
<accession>A0A9D5C1X8</accession>
<dbReference type="EMBL" id="JAGGNH010000008">
    <property type="protein sequence ID" value="KAJ0964468.1"/>
    <property type="molecule type" value="Genomic_DNA"/>
</dbReference>
<dbReference type="InterPro" id="IPR016166">
    <property type="entry name" value="FAD-bd_PCMH"/>
</dbReference>
<evidence type="ECO:0000256" key="4">
    <source>
        <dbReference type="ARBA" id="ARBA00022630"/>
    </source>
</evidence>
<protein>
    <recommendedName>
        <fullName evidence="3">cytokinin dehydrogenase</fullName>
        <ecNumber evidence="3">1.5.99.12</ecNumber>
    </recommendedName>
</protein>
<dbReference type="SUPFAM" id="SSF56176">
    <property type="entry name" value="FAD-binding/transporter-associated domain-like"/>
    <property type="match status" value="1"/>
</dbReference>
<feature type="domain" description="FAD-binding PCMH-type" evidence="11">
    <location>
        <begin position="62"/>
        <end position="241"/>
    </location>
</feature>
<comment type="cofactor">
    <cofactor evidence="1">
        <name>FAD</name>
        <dbReference type="ChEBI" id="CHEBI:57692"/>
    </cofactor>
</comment>
<dbReference type="Proteomes" id="UP001085076">
    <property type="component" value="Miscellaneous, Linkage group lg08"/>
</dbReference>
<reference evidence="12" key="1">
    <citation type="submission" date="2021-03" db="EMBL/GenBank/DDBJ databases">
        <authorList>
            <person name="Li Z."/>
            <person name="Yang C."/>
        </authorList>
    </citation>
    <scope>NUCLEOTIDE SEQUENCE</scope>
    <source>
        <strain evidence="12">Dzin_1.0</strain>
        <tissue evidence="12">Leaf</tissue>
    </source>
</reference>
<dbReference type="PROSITE" id="PS00862">
    <property type="entry name" value="OX2_COVAL_FAD"/>
    <property type="match status" value="1"/>
</dbReference>
<dbReference type="Gene3D" id="3.30.465.10">
    <property type="match status" value="1"/>
</dbReference>
<keyword evidence="13" id="KW-1185">Reference proteome</keyword>
<dbReference type="Pfam" id="PF09265">
    <property type="entry name" value="Cytokin-bind"/>
    <property type="match status" value="1"/>
</dbReference>
<evidence type="ECO:0000313" key="13">
    <source>
        <dbReference type="Proteomes" id="UP001085076"/>
    </source>
</evidence>
<evidence type="ECO:0000259" key="11">
    <source>
        <dbReference type="PROSITE" id="PS51387"/>
    </source>
</evidence>
<dbReference type="Gene3D" id="3.30.43.10">
    <property type="entry name" value="Uridine Diphospho-n-acetylenolpyruvylglucosamine Reductase, domain 2"/>
    <property type="match status" value="1"/>
</dbReference>
<dbReference type="PANTHER" id="PTHR13878:SF127">
    <property type="entry name" value="CYTOKININ DEHYDROGENASE 3"/>
    <property type="match status" value="1"/>
</dbReference>
<evidence type="ECO:0000256" key="1">
    <source>
        <dbReference type="ARBA" id="ARBA00001974"/>
    </source>
</evidence>
<dbReference type="PROSITE" id="PS51387">
    <property type="entry name" value="FAD_PCMH"/>
    <property type="match status" value="1"/>
</dbReference>
<dbReference type="AlphaFoldDB" id="A0A9D5C1X8"/>
<name>A0A9D5C1X8_9LILI</name>
<keyword evidence="8" id="KW-0325">Glycoprotein</keyword>
<proteinExistence type="inferred from homology"/>
<evidence type="ECO:0000256" key="9">
    <source>
        <dbReference type="ARBA" id="ARBA00048224"/>
    </source>
</evidence>
<organism evidence="12 13">
    <name type="scientific">Dioscorea zingiberensis</name>
    <dbReference type="NCBI Taxonomy" id="325984"/>
    <lineage>
        <taxon>Eukaryota</taxon>
        <taxon>Viridiplantae</taxon>
        <taxon>Streptophyta</taxon>
        <taxon>Embryophyta</taxon>
        <taxon>Tracheophyta</taxon>
        <taxon>Spermatophyta</taxon>
        <taxon>Magnoliopsida</taxon>
        <taxon>Liliopsida</taxon>
        <taxon>Dioscoreales</taxon>
        <taxon>Dioscoreaceae</taxon>
        <taxon>Dioscorea</taxon>
    </lineage>
</organism>
<dbReference type="InterPro" id="IPR006094">
    <property type="entry name" value="Oxid_FAD_bind_N"/>
</dbReference>
<dbReference type="GO" id="GO:0009690">
    <property type="term" value="P:cytokinin metabolic process"/>
    <property type="evidence" value="ECO:0007669"/>
    <property type="project" value="InterPro"/>
</dbReference>
<evidence type="ECO:0000256" key="3">
    <source>
        <dbReference type="ARBA" id="ARBA00011928"/>
    </source>
</evidence>
<evidence type="ECO:0000256" key="5">
    <source>
        <dbReference type="ARBA" id="ARBA00022729"/>
    </source>
</evidence>
<dbReference type="OrthoDB" id="415825at2759"/>
<comment type="caution">
    <text evidence="12">The sequence shown here is derived from an EMBL/GenBank/DDBJ whole genome shotgun (WGS) entry which is preliminary data.</text>
</comment>
<evidence type="ECO:0000256" key="10">
    <source>
        <dbReference type="SAM" id="SignalP"/>
    </source>
</evidence>
<keyword evidence="5 10" id="KW-0732">Signal</keyword>